<evidence type="ECO:0000313" key="4">
    <source>
        <dbReference type="Proteomes" id="UP001464387"/>
    </source>
</evidence>
<proteinExistence type="predicted"/>
<feature type="region of interest" description="Disordered" evidence="1">
    <location>
        <begin position="1"/>
        <end position="22"/>
    </location>
</feature>
<feature type="domain" description="Fido" evidence="2">
    <location>
        <begin position="1"/>
        <end position="22"/>
    </location>
</feature>
<dbReference type="PROSITE" id="PS51459">
    <property type="entry name" value="FIDO"/>
    <property type="match status" value="1"/>
</dbReference>
<dbReference type="InterPro" id="IPR003812">
    <property type="entry name" value="Fido"/>
</dbReference>
<name>A0ABV1YGV4_9HYPH</name>
<reference evidence="3 4" key="1">
    <citation type="journal article" date="2024" name="Proc. Natl. Acad. Sci. U.S.A.">
        <title>The evolutionary genomics of adaptation to stress in wild rhizobium bacteria.</title>
        <authorList>
            <person name="Kehlet-Delgado H."/>
            <person name="Montoya A.P."/>
            <person name="Jensen K.T."/>
            <person name="Wendlandt C.E."/>
            <person name="Dexheimer C."/>
            <person name="Roberts M."/>
            <person name="Torres Martinez L."/>
            <person name="Friesen M.L."/>
            <person name="Griffitts J.S."/>
            <person name="Porter S.S."/>
        </authorList>
    </citation>
    <scope>NUCLEOTIDE SEQUENCE [LARGE SCALE GENOMIC DNA]</scope>
    <source>
        <strain evidence="3 4">M0729</strain>
    </source>
</reference>
<feature type="compositionally biased region" description="Basic residues" evidence="1">
    <location>
        <begin position="13"/>
        <end position="22"/>
    </location>
</feature>
<keyword evidence="4" id="KW-1185">Reference proteome</keyword>
<gene>
    <name evidence="3" type="ORF">NKI33_15705</name>
</gene>
<dbReference type="EMBL" id="JAMYPJ010000020">
    <property type="protein sequence ID" value="MER8934411.1"/>
    <property type="molecule type" value="Genomic_DNA"/>
</dbReference>
<accession>A0ABV1YGV4</accession>
<evidence type="ECO:0000259" key="2">
    <source>
        <dbReference type="PROSITE" id="PS51459"/>
    </source>
</evidence>
<protein>
    <recommendedName>
        <fullName evidence="2">Fido domain-containing protein</fullName>
    </recommendedName>
</protein>
<comment type="caution">
    <text evidence="3">The sequence shown here is derived from an EMBL/GenBank/DDBJ whole genome shotgun (WGS) entry which is preliminary data.</text>
</comment>
<sequence>MFIHPFANGNGRHALHPGRCHA</sequence>
<evidence type="ECO:0000256" key="1">
    <source>
        <dbReference type="SAM" id="MobiDB-lite"/>
    </source>
</evidence>
<evidence type="ECO:0000313" key="3">
    <source>
        <dbReference type="EMBL" id="MER8934411.1"/>
    </source>
</evidence>
<organism evidence="3 4">
    <name type="scientific">Mesorhizobium opportunistum</name>
    <dbReference type="NCBI Taxonomy" id="593909"/>
    <lineage>
        <taxon>Bacteria</taxon>
        <taxon>Pseudomonadati</taxon>
        <taxon>Pseudomonadota</taxon>
        <taxon>Alphaproteobacteria</taxon>
        <taxon>Hyphomicrobiales</taxon>
        <taxon>Phyllobacteriaceae</taxon>
        <taxon>Mesorhizobium</taxon>
    </lineage>
</organism>
<dbReference type="Proteomes" id="UP001464387">
    <property type="component" value="Unassembled WGS sequence"/>
</dbReference>